<gene>
    <name evidence="8" type="ORF">SADFL11_121</name>
</gene>
<dbReference type="SUPFAM" id="SSF51735">
    <property type="entry name" value="NAD(P)-binding Rossmann-fold domains"/>
    <property type="match status" value="1"/>
</dbReference>
<dbReference type="Proteomes" id="UP000004703">
    <property type="component" value="Plasmid pLADFL_2"/>
</dbReference>
<dbReference type="CDD" id="cd05254">
    <property type="entry name" value="dTDP_HR_like_SDR_e"/>
    <property type="match status" value="1"/>
</dbReference>
<dbReference type="RefSeq" id="WP_008188411.1">
    <property type="nucleotide sequence ID" value="NZ_CM011004.1"/>
</dbReference>
<sequence length="298" mass="31715">MTRILITGGTGQVGGSLGNLNWPEGTELVLPSRSEIDLGNADQISSFVRDGGFDAIISSGAYTAVDKAEDDLLTAFKVNGLAPAAFAETAKELDIPVVHISTDYVFNGGKIGRYVETDPIDPQGVYGASKAAGELAIQSSGCRHVILRTAWVFSAIGANFVKTMIRLADRPQLTVVDDQTGCPTAAPDIARAAQAVVLRQLTDRDAPSGVYHFCGDEAVTWFGFASEIFRLLEARSLAVPAVAPIPTRDYPTPAKRPANSALDTSRLTQDFGIEPCQWRVALASTVEELMGDKEKGLS</sequence>
<reference evidence="8 9" key="1">
    <citation type="submission" date="2008-01" db="EMBL/GenBank/DDBJ databases">
        <authorList>
            <person name="Wagner-Dobler I."/>
            <person name="Ferriera S."/>
            <person name="Johnson J."/>
            <person name="Kravitz S."/>
            <person name="Beeson K."/>
            <person name="Sutton G."/>
            <person name="Rogers Y.-H."/>
            <person name="Friedman R."/>
            <person name="Frazier M."/>
            <person name="Venter J.C."/>
        </authorList>
    </citation>
    <scope>NUCLEOTIDE SEQUENCE [LARGE SCALE GENOMIC DNA]</scope>
    <source>
        <strain evidence="9">DSM 17067 / NCIMB 14079 / DFL-11</strain>
        <plasmid evidence="9">pladfl_2</plasmid>
    </source>
</reference>
<evidence type="ECO:0000256" key="2">
    <source>
        <dbReference type="ARBA" id="ARBA00010944"/>
    </source>
</evidence>
<evidence type="ECO:0000256" key="1">
    <source>
        <dbReference type="ARBA" id="ARBA00004781"/>
    </source>
</evidence>
<keyword evidence="8" id="KW-0614">Plasmid</keyword>
<dbReference type="UniPathway" id="UPA00124"/>
<accession>A0A5E8H9G7</accession>
<dbReference type="Pfam" id="PF04321">
    <property type="entry name" value="RmlD_sub_bind"/>
    <property type="match status" value="1"/>
</dbReference>
<evidence type="ECO:0000256" key="5">
    <source>
        <dbReference type="ARBA" id="ARBA00048200"/>
    </source>
</evidence>
<dbReference type="GO" id="GO:0019305">
    <property type="term" value="P:dTDP-rhamnose biosynthetic process"/>
    <property type="evidence" value="ECO:0007669"/>
    <property type="project" value="UniProtKB-UniPathway"/>
</dbReference>
<feature type="domain" description="RmlD-like substrate binding" evidence="7">
    <location>
        <begin position="3"/>
        <end position="289"/>
    </location>
</feature>
<geneLocation type="plasmid" evidence="9">
    <name>pladfl_2</name>
</geneLocation>
<reference evidence="8 9" key="2">
    <citation type="submission" date="2013-04" db="EMBL/GenBank/DDBJ databases">
        <authorList>
            <person name="Fiebig A."/>
            <person name="Pradella S."/>
            <person name="Wagner-Doebler I."/>
        </authorList>
    </citation>
    <scope>NUCLEOTIDE SEQUENCE [LARGE SCALE GENOMIC DNA]</scope>
    <source>
        <strain evidence="9">DSM 17067 / NCIMB 14079 / DFL-11</strain>
        <plasmid evidence="9">pladfl_2</plasmid>
    </source>
</reference>
<dbReference type="Gene3D" id="3.90.25.10">
    <property type="entry name" value="UDP-galactose 4-epimerase, domain 1"/>
    <property type="match status" value="1"/>
</dbReference>
<dbReference type="InterPro" id="IPR036291">
    <property type="entry name" value="NAD(P)-bd_dom_sf"/>
</dbReference>
<dbReference type="PANTHER" id="PTHR10491">
    <property type="entry name" value="DTDP-4-DEHYDRORHAMNOSE REDUCTASE"/>
    <property type="match status" value="1"/>
</dbReference>
<evidence type="ECO:0000313" key="9">
    <source>
        <dbReference type="Proteomes" id="UP000004703"/>
    </source>
</evidence>
<evidence type="ECO:0000313" key="8">
    <source>
        <dbReference type="EMBL" id="EEE48060.1"/>
    </source>
</evidence>
<proteinExistence type="inferred from homology"/>
<keyword evidence="6" id="KW-0521">NADP</keyword>
<dbReference type="EC" id="1.1.1.133" evidence="3 6"/>
<comment type="catalytic activity">
    <reaction evidence="5 6">
        <text>dTDP-beta-L-rhamnose + NADP(+) = dTDP-4-dehydro-beta-L-rhamnose + NADPH + H(+)</text>
        <dbReference type="Rhea" id="RHEA:21796"/>
        <dbReference type="ChEBI" id="CHEBI:15378"/>
        <dbReference type="ChEBI" id="CHEBI:57510"/>
        <dbReference type="ChEBI" id="CHEBI:57783"/>
        <dbReference type="ChEBI" id="CHEBI:58349"/>
        <dbReference type="ChEBI" id="CHEBI:62830"/>
        <dbReference type="EC" id="1.1.1.133"/>
    </reaction>
</comment>
<comment type="cofactor">
    <cofactor evidence="6">
        <name>Mg(2+)</name>
        <dbReference type="ChEBI" id="CHEBI:18420"/>
    </cofactor>
    <text evidence="6">Binds 1 Mg(2+) ion per monomer.</text>
</comment>
<comment type="caution">
    <text evidence="8">The sequence shown here is derived from an EMBL/GenBank/DDBJ whole genome shotgun (WGS) entry which is preliminary data.</text>
</comment>
<dbReference type="EMBL" id="ACCU02000006">
    <property type="protein sequence ID" value="EEE48060.1"/>
    <property type="molecule type" value="Genomic_DNA"/>
</dbReference>
<comment type="function">
    <text evidence="6">Catalyzes the reduction of dTDP-6-deoxy-L-lyxo-4-hexulose to yield dTDP-L-rhamnose.</text>
</comment>
<comment type="pathway">
    <text evidence="1 6">Carbohydrate biosynthesis; dTDP-L-rhamnose biosynthesis.</text>
</comment>
<dbReference type="AlphaFoldDB" id="A0A5E8H9G7"/>
<evidence type="ECO:0000256" key="6">
    <source>
        <dbReference type="RuleBase" id="RU364082"/>
    </source>
</evidence>
<evidence type="ECO:0000256" key="3">
    <source>
        <dbReference type="ARBA" id="ARBA00012929"/>
    </source>
</evidence>
<name>A0A5E8H9G7_ROSAD</name>
<dbReference type="InterPro" id="IPR029903">
    <property type="entry name" value="RmlD-like-bd"/>
</dbReference>
<evidence type="ECO:0000259" key="7">
    <source>
        <dbReference type="Pfam" id="PF04321"/>
    </source>
</evidence>
<protein>
    <recommendedName>
        <fullName evidence="4 6">dTDP-4-dehydrorhamnose reductase</fullName>
        <ecNumber evidence="3 6">1.1.1.133</ecNumber>
    </recommendedName>
</protein>
<dbReference type="NCBIfam" id="TIGR01214">
    <property type="entry name" value="rmlD"/>
    <property type="match status" value="1"/>
</dbReference>
<dbReference type="InterPro" id="IPR005913">
    <property type="entry name" value="dTDP_dehydrorham_reduct"/>
</dbReference>
<dbReference type="PANTHER" id="PTHR10491:SF4">
    <property type="entry name" value="METHIONINE ADENOSYLTRANSFERASE 2 SUBUNIT BETA"/>
    <property type="match status" value="1"/>
</dbReference>
<dbReference type="Gene3D" id="3.40.50.720">
    <property type="entry name" value="NAD(P)-binding Rossmann-like Domain"/>
    <property type="match status" value="1"/>
</dbReference>
<evidence type="ECO:0000256" key="4">
    <source>
        <dbReference type="ARBA" id="ARBA00017099"/>
    </source>
</evidence>
<comment type="similarity">
    <text evidence="2 6">Belongs to the dTDP-4-dehydrorhamnose reductase family.</text>
</comment>
<organism evidence="8 9">
    <name type="scientific">Roseibium alexandrii (strain DSM 17067 / NCIMB 14079 / DFL-11)</name>
    <name type="common">Labrenzia alexandrii</name>
    <dbReference type="NCBI Taxonomy" id="244592"/>
    <lineage>
        <taxon>Bacteria</taxon>
        <taxon>Pseudomonadati</taxon>
        <taxon>Pseudomonadota</taxon>
        <taxon>Alphaproteobacteria</taxon>
        <taxon>Hyphomicrobiales</taxon>
        <taxon>Stappiaceae</taxon>
        <taxon>Roseibium</taxon>
    </lineage>
</organism>
<dbReference type="GO" id="GO:0008831">
    <property type="term" value="F:dTDP-4-dehydrorhamnose reductase activity"/>
    <property type="evidence" value="ECO:0007669"/>
    <property type="project" value="UniProtKB-EC"/>
</dbReference>
<keyword evidence="6" id="KW-0560">Oxidoreductase</keyword>